<dbReference type="InterPro" id="IPR022742">
    <property type="entry name" value="Hydrolase_4"/>
</dbReference>
<dbReference type="Pfam" id="PF12697">
    <property type="entry name" value="Abhydrolase_6"/>
    <property type="match status" value="1"/>
</dbReference>
<feature type="domain" description="Serine aminopeptidase S33" evidence="2">
    <location>
        <begin position="57"/>
        <end position="157"/>
    </location>
</feature>
<dbReference type="InterPro" id="IPR029058">
    <property type="entry name" value="AB_hydrolase_fold"/>
</dbReference>
<dbReference type="GO" id="GO:0004177">
    <property type="term" value="F:aminopeptidase activity"/>
    <property type="evidence" value="ECO:0007669"/>
    <property type="project" value="UniProtKB-KW"/>
</dbReference>
<gene>
    <name evidence="4" type="ORF">SAMN05192564_103261</name>
</gene>
<proteinExistence type="predicted"/>
<feature type="region of interest" description="Disordered" evidence="1">
    <location>
        <begin position="594"/>
        <end position="653"/>
    </location>
</feature>
<evidence type="ECO:0000259" key="3">
    <source>
        <dbReference type="Pfam" id="PF12697"/>
    </source>
</evidence>
<dbReference type="InterPro" id="IPR000073">
    <property type="entry name" value="AB_hydrolase_1"/>
</dbReference>
<dbReference type="GO" id="GO:0052689">
    <property type="term" value="F:carboxylic ester hydrolase activity"/>
    <property type="evidence" value="ECO:0007669"/>
    <property type="project" value="TreeGrafter"/>
</dbReference>
<feature type="compositionally biased region" description="Basic and acidic residues" evidence="1">
    <location>
        <begin position="600"/>
        <end position="616"/>
    </location>
</feature>
<dbReference type="STRING" id="83784.SAMN05192564_103261"/>
<organism evidence="4 5">
    <name type="scientific">Paraburkholderia sartisoli</name>
    <dbReference type="NCBI Taxonomy" id="83784"/>
    <lineage>
        <taxon>Bacteria</taxon>
        <taxon>Pseudomonadati</taxon>
        <taxon>Pseudomonadota</taxon>
        <taxon>Betaproteobacteria</taxon>
        <taxon>Burkholderiales</taxon>
        <taxon>Burkholderiaceae</taxon>
        <taxon>Paraburkholderia</taxon>
    </lineage>
</organism>
<evidence type="ECO:0000313" key="5">
    <source>
        <dbReference type="Proteomes" id="UP000198638"/>
    </source>
</evidence>
<dbReference type="InterPro" id="IPR053145">
    <property type="entry name" value="AB_hydrolase_Est10"/>
</dbReference>
<protein>
    <submittedName>
        <fullName evidence="4">Serine aminopeptidase, S33</fullName>
    </submittedName>
</protein>
<name>A0A1H4ECU7_9BURK</name>
<accession>A0A1H4ECU7</accession>
<dbReference type="EMBL" id="FNRQ01000003">
    <property type="protein sequence ID" value="SEA82619.1"/>
    <property type="molecule type" value="Genomic_DNA"/>
</dbReference>
<dbReference type="PANTHER" id="PTHR43265:SF1">
    <property type="entry name" value="ESTERASE ESTD"/>
    <property type="match status" value="1"/>
</dbReference>
<keyword evidence="4" id="KW-0031">Aminopeptidase</keyword>
<sequence length="653" mass="70224">MERPEESNQPMEPIVFGGCFGWLHGADSANGAHAGRGVVLCSPFGYDILCTHRGWRKLAEGIAARGMPALRFDYPGSGDSAGVEEDPGRIDAWLDSIDAAIETLRARTGVTEVALCGFRLGALLAARAAERRGGVDALVLLAPVISGRQYVRELRAHRQSWATTPAGFSADPLPDTNAYVEAFGFGVHGEDVARLSALDLTKVESSVAKRVLLLDSRGGKQAANLASRHEALGSEVETGPFDECDRFQLEALYSEVPHDVFLRATDWLARDMPPRAGGASASKQTCHELKLPAQGLCETPVSFDVPYQDGRYFGMHCVPDRIDPELPAVLFCNTGASHHIGDGRMFVLFARRLAEQGIASLRMDLAGLGDSSPLSPTVTLDTIYADASGIDVAAGAQWLVSQGYRRVVVVGVCGGAFNGLHGARRHPAIVGCVGVNLQKFIWDGEDRAPGTPVFAQSRLYWRSAFSLKKWLAALHGKANPMRAARAISQRAWRLVRARTGDVVARVGGEDKDPIRTLARDLAAKGVQVRLVYGEFDVGLEELKIHFGTHGSGLGRYPSIRVVLLPKLDHALFTGAAREAVMRDTETWLMQSMREPVVSKSDAKDASQMRQGADRRHAGLAPDAANPAVAVTETDSDRQGDTALQGAHFPGVGS</sequence>
<dbReference type="Pfam" id="PF12146">
    <property type="entry name" value="Hydrolase_4"/>
    <property type="match status" value="1"/>
</dbReference>
<evidence type="ECO:0000313" key="4">
    <source>
        <dbReference type="EMBL" id="SEA82619.1"/>
    </source>
</evidence>
<dbReference type="AlphaFoldDB" id="A0A1H4ECU7"/>
<dbReference type="PANTHER" id="PTHR43265">
    <property type="entry name" value="ESTERASE ESTD"/>
    <property type="match status" value="1"/>
</dbReference>
<evidence type="ECO:0000259" key="2">
    <source>
        <dbReference type="Pfam" id="PF12146"/>
    </source>
</evidence>
<feature type="domain" description="AB hydrolase-1" evidence="3">
    <location>
        <begin position="329"/>
        <end position="572"/>
    </location>
</feature>
<dbReference type="SUPFAM" id="SSF53474">
    <property type="entry name" value="alpha/beta-Hydrolases"/>
    <property type="match status" value="2"/>
</dbReference>
<keyword evidence="5" id="KW-1185">Reference proteome</keyword>
<keyword evidence="4" id="KW-0378">Hydrolase</keyword>
<dbReference type="Gene3D" id="3.40.50.1820">
    <property type="entry name" value="alpha/beta hydrolase"/>
    <property type="match status" value="2"/>
</dbReference>
<keyword evidence="4" id="KW-0645">Protease</keyword>
<reference evidence="5" key="1">
    <citation type="submission" date="2016-10" db="EMBL/GenBank/DDBJ databases">
        <authorList>
            <person name="Varghese N."/>
            <person name="Submissions S."/>
        </authorList>
    </citation>
    <scope>NUCLEOTIDE SEQUENCE [LARGE SCALE GENOMIC DNA]</scope>
    <source>
        <strain evidence="5">LMG 24000</strain>
    </source>
</reference>
<evidence type="ECO:0000256" key="1">
    <source>
        <dbReference type="SAM" id="MobiDB-lite"/>
    </source>
</evidence>
<dbReference type="Proteomes" id="UP000198638">
    <property type="component" value="Unassembled WGS sequence"/>
</dbReference>